<sequence>MVKIALYGAGNLGKYVLSELEKQNLYEPIIFIDNFVSGQSWSRRGLKIVNLEIFKKEWEAECDAVIICAENKINKQSMTLSLLPWFNKDIFLPSEHILSAKLPLFNEKGDFCTYVKKYTEEKPILSYVEHDLTKFCNLKCKNCGHRSDEVKSIIKSDRKVFIQSLEGLRKIFSNIYQIRLMGGEPFVLDDLDWYVDTARGFFEESEIDIVTNGLLIPNVNEEILLAIKKNNINVQISQYPPTRKMIEKIVYKLEQAGVKYQISSPILKFMERRENYEYVNKIESIYRNCPNYHCHTMSDGRLFGCGIIKELIERDGDKVNNKLLLENSIDLINPKISGWDALILLERANTLCGYCFEEQNWVNWESLNKNYNLYYKQ</sequence>
<organism evidence="6 7">
    <name type="scientific">Pseudobutyrivibrio ruminis</name>
    <dbReference type="NCBI Taxonomy" id="46206"/>
    <lineage>
        <taxon>Bacteria</taxon>
        <taxon>Bacillati</taxon>
        <taxon>Bacillota</taxon>
        <taxon>Clostridia</taxon>
        <taxon>Lachnospirales</taxon>
        <taxon>Lachnospiraceae</taxon>
        <taxon>Pseudobutyrivibrio</taxon>
    </lineage>
</organism>
<dbReference type="EMBL" id="FNZX01000012">
    <property type="protein sequence ID" value="SEK82913.1"/>
    <property type="molecule type" value="Genomic_DNA"/>
</dbReference>
<dbReference type="GO" id="GO:0051536">
    <property type="term" value="F:iron-sulfur cluster binding"/>
    <property type="evidence" value="ECO:0007669"/>
    <property type="project" value="UniProtKB-KW"/>
</dbReference>
<keyword evidence="7" id="KW-1185">Reference proteome</keyword>
<dbReference type="Gene3D" id="3.20.20.70">
    <property type="entry name" value="Aldolase class I"/>
    <property type="match status" value="1"/>
</dbReference>
<evidence type="ECO:0000256" key="1">
    <source>
        <dbReference type="ARBA" id="ARBA00022691"/>
    </source>
</evidence>
<dbReference type="GO" id="GO:0003824">
    <property type="term" value="F:catalytic activity"/>
    <property type="evidence" value="ECO:0007669"/>
    <property type="project" value="InterPro"/>
</dbReference>
<accession>A0A1H7K7Q2</accession>
<dbReference type="InterPro" id="IPR013785">
    <property type="entry name" value="Aldolase_TIM"/>
</dbReference>
<dbReference type="PANTHER" id="PTHR11228:SF7">
    <property type="entry name" value="PQQA PEPTIDE CYCLASE"/>
    <property type="match status" value="1"/>
</dbReference>
<dbReference type="GO" id="GO:0046872">
    <property type="term" value="F:metal ion binding"/>
    <property type="evidence" value="ECO:0007669"/>
    <property type="project" value="UniProtKB-KW"/>
</dbReference>
<keyword evidence="4" id="KW-0411">Iron-sulfur</keyword>
<dbReference type="InterPro" id="IPR050377">
    <property type="entry name" value="Radical_SAM_PqqE_MftC-like"/>
</dbReference>
<dbReference type="CDD" id="cd01335">
    <property type="entry name" value="Radical_SAM"/>
    <property type="match status" value="1"/>
</dbReference>
<evidence type="ECO:0000259" key="5">
    <source>
        <dbReference type="Pfam" id="PF04055"/>
    </source>
</evidence>
<dbReference type="InterPro" id="IPR007197">
    <property type="entry name" value="rSAM"/>
</dbReference>
<dbReference type="Gene3D" id="3.40.50.20">
    <property type="match status" value="1"/>
</dbReference>
<keyword evidence="1" id="KW-0949">S-adenosyl-L-methionine</keyword>
<evidence type="ECO:0000313" key="6">
    <source>
        <dbReference type="EMBL" id="SEK82913.1"/>
    </source>
</evidence>
<evidence type="ECO:0000313" key="7">
    <source>
        <dbReference type="Proteomes" id="UP000182321"/>
    </source>
</evidence>
<evidence type="ECO:0000256" key="3">
    <source>
        <dbReference type="ARBA" id="ARBA00023004"/>
    </source>
</evidence>
<evidence type="ECO:0000256" key="4">
    <source>
        <dbReference type="ARBA" id="ARBA00023014"/>
    </source>
</evidence>
<dbReference type="RefSeq" id="WP_074791396.1">
    <property type="nucleotide sequence ID" value="NZ_FNZX01000012.1"/>
</dbReference>
<name>A0A1H7K7Q2_9FIRM</name>
<protein>
    <submittedName>
        <fullName evidence="6">4Fe-4S single cluster domain</fullName>
    </submittedName>
</protein>
<dbReference type="AlphaFoldDB" id="A0A1H7K7Q2"/>
<proteinExistence type="predicted"/>
<gene>
    <name evidence="6" type="ORF">SAMN02910377_01926</name>
</gene>
<reference evidence="7" key="1">
    <citation type="submission" date="2016-10" db="EMBL/GenBank/DDBJ databases">
        <authorList>
            <person name="Varghese N."/>
        </authorList>
    </citation>
    <scope>NUCLEOTIDE SEQUENCE [LARGE SCALE GENOMIC DNA]</scope>
    <source>
        <strain evidence="7">ACV-9</strain>
    </source>
</reference>
<keyword evidence="3" id="KW-0408">Iron</keyword>
<keyword evidence="2" id="KW-0479">Metal-binding</keyword>
<dbReference type="Proteomes" id="UP000182321">
    <property type="component" value="Unassembled WGS sequence"/>
</dbReference>
<dbReference type="SFLD" id="SFLDS00029">
    <property type="entry name" value="Radical_SAM"/>
    <property type="match status" value="1"/>
</dbReference>
<dbReference type="InterPro" id="IPR058240">
    <property type="entry name" value="rSAM_sf"/>
</dbReference>
<feature type="domain" description="Radical SAM core" evidence="5">
    <location>
        <begin position="132"/>
        <end position="237"/>
    </location>
</feature>
<dbReference type="PANTHER" id="PTHR11228">
    <property type="entry name" value="RADICAL SAM DOMAIN PROTEIN"/>
    <property type="match status" value="1"/>
</dbReference>
<dbReference type="SUPFAM" id="SSF102114">
    <property type="entry name" value="Radical SAM enzymes"/>
    <property type="match status" value="1"/>
</dbReference>
<dbReference type="Pfam" id="PF04055">
    <property type="entry name" value="Radical_SAM"/>
    <property type="match status" value="1"/>
</dbReference>
<evidence type="ECO:0000256" key="2">
    <source>
        <dbReference type="ARBA" id="ARBA00022723"/>
    </source>
</evidence>